<dbReference type="Proteomes" id="UP000012040">
    <property type="component" value="Chromosome"/>
</dbReference>
<name>M4VCW0_9BACT</name>
<evidence type="ECO:0000313" key="4">
    <source>
        <dbReference type="Proteomes" id="UP000012040"/>
    </source>
</evidence>
<dbReference type="EMBL" id="CP003537">
    <property type="protein sequence ID" value="AGH96325.1"/>
    <property type="molecule type" value="Genomic_DNA"/>
</dbReference>
<dbReference type="OrthoDB" id="288613at2"/>
<feature type="domain" description="DUF4126" evidence="2">
    <location>
        <begin position="10"/>
        <end position="188"/>
    </location>
</feature>
<keyword evidence="1" id="KW-0472">Membrane</keyword>
<feature type="transmembrane region" description="Helical" evidence="1">
    <location>
        <begin position="155"/>
        <end position="186"/>
    </location>
</feature>
<proteinExistence type="predicted"/>
<dbReference type="PATRIC" id="fig|1184267.3.peg.2134"/>
<evidence type="ECO:0000259" key="2">
    <source>
        <dbReference type="Pfam" id="PF13548"/>
    </source>
</evidence>
<feature type="transmembrane region" description="Helical" evidence="1">
    <location>
        <begin position="6"/>
        <end position="31"/>
    </location>
</feature>
<keyword evidence="1" id="KW-1133">Transmembrane helix</keyword>
<accession>M4VCW0</accession>
<dbReference type="KEGG" id="bex:A11Q_2109"/>
<organism evidence="3 4">
    <name type="scientific">Pseudobdellovibrio exovorus JSS</name>
    <dbReference type="NCBI Taxonomy" id="1184267"/>
    <lineage>
        <taxon>Bacteria</taxon>
        <taxon>Pseudomonadati</taxon>
        <taxon>Bdellovibrionota</taxon>
        <taxon>Bdellovibrionia</taxon>
        <taxon>Bdellovibrionales</taxon>
        <taxon>Pseudobdellovibrionaceae</taxon>
        <taxon>Pseudobdellovibrio</taxon>
    </lineage>
</organism>
<evidence type="ECO:0000313" key="3">
    <source>
        <dbReference type="EMBL" id="AGH96325.1"/>
    </source>
</evidence>
<dbReference type="AlphaFoldDB" id="M4VCW0"/>
<keyword evidence="1" id="KW-0812">Transmembrane</keyword>
<reference evidence="3 4" key="1">
    <citation type="journal article" date="2013" name="ISME J.">
        <title>By their genes ye shall know them: genomic signatures of predatory bacteria.</title>
        <authorList>
            <person name="Pasternak Z."/>
            <person name="Pietrokovski S."/>
            <person name="Rotem O."/>
            <person name="Gophna U."/>
            <person name="Lurie-Weinberger M.N."/>
            <person name="Jurkevitch E."/>
        </authorList>
    </citation>
    <scope>NUCLEOTIDE SEQUENCE [LARGE SCALE GENOMIC DNA]</scope>
    <source>
        <strain evidence="3 4">JSS</strain>
    </source>
</reference>
<dbReference type="InterPro" id="IPR025196">
    <property type="entry name" value="DUF4126"/>
</dbReference>
<dbReference type="Pfam" id="PF13548">
    <property type="entry name" value="DUF4126"/>
    <property type="match status" value="1"/>
</dbReference>
<sequence length="195" mass="20977">MSHTEVIIAIIAGIALSACCGFRVFIPLLIATFGVRFGFIPSEWINEASVHLIRNDVFTAAITVATVIEIAAYKIPFVDNFLDTIATPLAVVAATLLSSSFFTFAEDSYMRFILGAITGGLGAGIIQASTSAVRATSSQWTAGLGNPIFALIETITAFVGSLLAVLFPILGILLILLICWGSLWLLKRFFRTKER</sequence>
<gene>
    <name evidence="3" type="ORF">A11Q_2109</name>
</gene>
<dbReference type="eggNOG" id="ENOG5031U0Y">
    <property type="taxonomic scope" value="Bacteria"/>
</dbReference>
<dbReference type="RefSeq" id="WP_015470815.1">
    <property type="nucleotide sequence ID" value="NC_020813.1"/>
</dbReference>
<protein>
    <recommendedName>
        <fullName evidence="2">DUF4126 domain-containing protein</fullName>
    </recommendedName>
</protein>
<dbReference type="STRING" id="1184267.A11Q_2109"/>
<feature type="transmembrane region" description="Helical" evidence="1">
    <location>
        <begin position="112"/>
        <end position="135"/>
    </location>
</feature>
<evidence type="ECO:0000256" key="1">
    <source>
        <dbReference type="SAM" id="Phobius"/>
    </source>
</evidence>
<dbReference type="HOGENOM" id="CLU_086377_1_1_7"/>
<feature type="transmembrane region" description="Helical" evidence="1">
    <location>
        <begin position="85"/>
        <end position="105"/>
    </location>
</feature>
<keyword evidence="4" id="KW-1185">Reference proteome</keyword>